<feature type="compositionally biased region" description="Low complexity" evidence="1">
    <location>
        <begin position="160"/>
        <end position="178"/>
    </location>
</feature>
<feature type="chain" id="PRO_5046146247" evidence="2">
    <location>
        <begin position="34"/>
        <end position="178"/>
    </location>
</feature>
<evidence type="ECO:0000256" key="1">
    <source>
        <dbReference type="SAM" id="MobiDB-lite"/>
    </source>
</evidence>
<proteinExistence type="predicted"/>
<dbReference type="PRINTS" id="PR01217">
    <property type="entry name" value="PRICHEXTENSN"/>
</dbReference>
<evidence type="ECO:0000256" key="2">
    <source>
        <dbReference type="SAM" id="SignalP"/>
    </source>
</evidence>
<feature type="compositionally biased region" description="Pro residues" evidence="1">
    <location>
        <begin position="101"/>
        <end position="113"/>
    </location>
</feature>
<evidence type="ECO:0000313" key="4">
    <source>
        <dbReference type="Proteomes" id="UP001141327"/>
    </source>
</evidence>
<feature type="region of interest" description="Disordered" evidence="1">
    <location>
        <begin position="56"/>
        <end position="178"/>
    </location>
</feature>
<feature type="signal peptide" evidence="2">
    <location>
        <begin position="1"/>
        <end position="33"/>
    </location>
</feature>
<evidence type="ECO:0000313" key="3">
    <source>
        <dbReference type="EMBL" id="KAJ4453513.1"/>
    </source>
</evidence>
<reference evidence="3" key="1">
    <citation type="journal article" date="2022" name="bioRxiv">
        <title>Genomics of Preaxostyla Flagellates Illuminates Evolutionary Transitions and the Path Towards Mitochondrial Loss.</title>
        <authorList>
            <person name="Novak L.V.F."/>
            <person name="Treitli S.C."/>
            <person name="Pyrih J."/>
            <person name="Halakuc P."/>
            <person name="Pipaliya S.V."/>
            <person name="Vacek V."/>
            <person name="Brzon O."/>
            <person name="Soukal P."/>
            <person name="Eme L."/>
            <person name="Dacks J.B."/>
            <person name="Karnkowska A."/>
            <person name="Elias M."/>
            <person name="Hampl V."/>
        </authorList>
    </citation>
    <scope>NUCLEOTIDE SEQUENCE</scope>
    <source>
        <strain evidence="3">RCP-MX</strain>
    </source>
</reference>
<name>A0ABQ8U6C4_9EUKA</name>
<dbReference type="Proteomes" id="UP001141327">
    <property type="component" value="Unassembled WGS sequence"/>
</dbReference>
<comment type="caution">
    <text evidence="3">The sequence shown here is derived from an EMBL/GenBank/DDBJ whole genome shotgun (WGS) entry which is preliminary data.</text>
</comment>
<feature type="compositionally biased region" description="Low complexity" evidence="1">
    <location>
        <begin position="74"/>
        <end position="94"/>
    </location>
</feature>
<keyword evidence="4" id="KW-1185">Reference proteome</keyword>
<protein>
    <submittedName>
        <fullName evidence="3">Uncharacterized protein</fullName>
    </submittedName>
</protein>
<gene>
    <name evidence="3" type="ORF">PAPYR_11993</name>
</gene>
<dbReference type="EMBL" id="JAPMOS010000252">
    <property type="protein sequence ID" value="KAJ4453513.1"/>
    <property type="molecule type" value="Genomic_DNA"/>
</dbReference>
<sequence>MRTTEIRRDVMHQIQRCLLLFTILEAAPMEVTGSPSSPATHLWNRQSPGKLLIQAVPFPEPGRRLARTGPPTTPGYKAPAAAAADNVPAAAPATSGDTQVTPPPSPPPPPPSTPTLDESAGPTRPPPNEWSETDEPPPPPPRSPLCESGDTQVTPRPRPAADNVPAAAPATVPAAPTR</sequence>
<accession>A0ABQ8U6C4</accession>
<organism evidence="3 4">
    <name type="scientific">Paratrimastix pyriformis</name>
    <dbReference type="NCBI Taxonomy" id="342808"/>
    <lineage>
        <taxon>Eukaryota</taxon>
        <taxon>Metamonada</taxon>
        <taxon>Preaxostyla</taxon>
        <taxon>Paratrimastigidae</taxon>
        <taxon>Paratrimastix</taxon>
    </lineage>
</organism>
<keyword evidence="2" id="KW-0732">Signal</keyword>